<dbReference type="EMBL" id="JACBKZ010000001">
    <property type="protein sequence ID" value="KAF5960040.1"/>
    <property type="molecule type" value="Genomic_DNA"/>
</dbReference>
<accession>A0A7J7I4V3</accession>
<comment type="caution">
    <text evidence="2">The sequence shown here is derived from an EMBL/GenBank/DDBJ whole genome shotgun (WGS) entry which is preliminary data.</text>
</comment>
<keyword evidence="3" id="KW-1185">Reference proteome</keyword>
<feature type="compositionally biased region" description="Polar residues" evidence="1">
    <location>
        <begin position="8"/>
        <end position="20"/>
    </location>
</feature>
<reference evidence="2 3" key="2">
    <citation type="submission" date="2020-07" db="EMBL/GenBank/DDBJ databases">
        <title>Genome assembly of wild tea tree DASZ reveals pedigree and selection history of tea varieties.</title>
        <authorList>
            <person name="Zhang W."/>
        </authorList>
    </citation>
    <scope>NUCLEOTIDE SEQUENCE [LARGE SCALE GENOMIC DNA]</scope>
    <source>
        <strain evidence="3">cv. G240</strain>
        <tissue evidence="2">Leaf</tissue>
    </source>
</reference>
<feature type="compositionally biased region" description="Basic and acidic residues" evidence="1">
    <location>
        <begin position="23"/>
        <end position="34"/>
    </location>
</feature>
<feature type="region of interest" description="Disordered" evidence="1">
    <location>
        <begin position="1"/>
        <end position="34"/>
    </location>
</feature>
<proteinExistence type="predicted"/>
<sequence length="61" mass="6523">MVAMIPSTPANLINGTSSPLNKPEAKLKNTSDKNEAQIPSELVSHCVTTLLTILINLKMCS</sequence>
<name>A0A7J7I4V3_CAMSI</name>
<evidence type="ECO:0000313" key="3">
    <source>
        <dbReference type="Proteomes" id="UP000593564"/>
    </source>
</evidence>
<protein>
    <submittedName>
        <fullName evidence="2">Uncharacterized protein</fullName>
    </submittedName>
</protein>
<dbReference type="Proteomes" id="UP000593564">
    <property type="component" value="Unassembled WGS sequence"/>
</dbReference>
<reference evidence="3" key="1">
    <citation type="journal article" date="2020" name="Nat. Commun.">
        <title>Genome assembly of wild tea tree DASZ reveals pedigree and selection history of tea varieties.</title>
        <authorList>
            <person name="Zhang W."/>
            <person name="Zhang Y."/>
            <person name="Qiu H."/>
            <person name="Guo Y."/>
            <person name="Wan H."/>
            <person name="Zhang X."/>
            <person name="Scossa F."/>
            <person name="Alseekh S."/>
            <person name="Zhang Q."/>
            <person name="Wang P."/>
            <person name="Xu L."/>
            <person name="Schmidt M.H."/>
            <person name="Jia X."/>
            <person name="Li D."/>
            <person name="Zhu A."/>
            <person name="Guo F."/>
            <person name="Chen W."/>
            <person name="Ni D."/>
            <person name="Usadel B."/>
            <person name="Fernie A.R."/>
            <person name="Wen W."/>
        </authorList>
    </citation>
    <scope>NUCLEOTIDE SEQUENCE [LARGE SCALE GENOMIC DNA]</scope>
    <source>
        <strain evidence="3">cv. G240</strain>
    </source>
</reference>
<organism evidence="2 3">
    <name type="scientific">Camellia sinensis</name>
    <name type="common">Tea plant</name>
    <name type="synonym">Thea sinensis</name>
    <dbReference type="NCBI Taxonomy" id="4442"/>
    <lineage>
        <taxon>Eukaryota</taxon>
        <taxon>Viridiplantae</taxon>
        <taxon>Streptophyta</taxon>
        <taxon>Embryophyta</taxon>
        <taxon>Tracheophyta</taxon>
        <taxon>Spermatophyta</taxon>
        <taxon>Magnoliopsida</taxon>
        <taxon>eudicotyledons</taxon>
        <taxon>Gunneridae</taxon>
        <taxon>Pentapetalae</taxon>
        <taxon>asterids</taxon>
        <taxon>Ericales</taxon>
        <taxon>Theaceae</taxon>
        <taxon>Camellia</taxon>
    </lineage>
</organism>
<evidence type="ECO:0000313" key="2">
    <source>
        <dbReference type="EMBL" id="KAF5960040.1"/>
    </source>
</evidence>
<gene>
    <name evidence="2" type="ORF">HYC85_001249</name>
</gene>
<dbReference type="AlphaFoldDB" id="A0A7J7I4V3"/>
<evidence type="ECO:0000256" key="1">
    <source>
        <dbReference type="SAM" id="MobiDB-lite"/>
    </source>
</evidence>